<dbReference type="EMBL" id="JACHEM010000019">
    <property type="protein sequence ID" value="MBB6439271.1"/>
    <property type="molecule type" value="Genomic_DNA"/>
</dbReference>
<evidence type="ECO:0000259" key="4">
    <source>
        <dbReference type="Pfam" id="PF13649"/>
    </source>
</evidence>
<keyword evidence="6" id="KW-1185">Reference proteome</keyword>
<dbReference type="Pfam" id="PF13649">
    <property type="entry name" value="Methyltransf_25"/>
    <property type="match status" value="1"/>
</dbReference>
<comment type="caution">
    <text evidence="5">The sequence shown here is derived from an EMBL/GenBank/DDBJ whole genome shotgun (WGS) entry which is preliminary data.</text>
</comment>
<feature type="domain" description="Methyltransferase" evidence="4">
    <location>
        <begin position="286"/>
        <end position="376"/>
    </location>
</feature>
<keyword evidence="2 5" id="KW-0808">Transferase</keyword>
<evidence type="ECO:0000256" key="2">
    <source>
        <dbReference type="ARBA" id="ARBA00022679"/>
    </source>
</evidence>
<dbReference type="Gene3D" id="3.40.50.150">
    <property type="entry name" value="Vaccinia Virus protein VP39"/>
    <property type="match status" value="1"/>
</dbReference>
<dbReference type="AlphaFoldDB" id="A0A7X0HKI4"/>
<evidence type="ECO:0000313" key="6">
    <source>
        <dbReference type="Proteomes" id="UP000540423"/>
    </source>
</evidence>
<dbReference type="GO" id="GO:0032259">
    <property type="term" value="P:methylation"/>
    <property type="evidence" value="ECO:0007669"/>
    <property type="project" value="UniProtKB-KW"/>
</dbReference>
<gene>
    <name evidence="5" type="ORF">HNQ79_005783</name>
</gene>
<dbReference type="SUPFAM" id="SSF53335">
    <property type="entry name" value="S-adenosyl-L-methionine-dependent methyltransferases"/>
    <property type="match status" value="1"/>
</dbReference>
<sequence>MHRIEFFTYPSNAPATGSPLVGIRVDGTDLRTYTADATFGLRLREREAEEGDGDDAEDPDFARPQHNGLPLEELGDLARHFHGDPLAEFADMGATPVLGCPCGVWACWPLLAVISLAPDTVTWSGFRQPYREEWGELPMGPYVFPAPRTMPPSQRRCGARRTPWATSATRRKRVARARRTTSRWRTTGRPGPLVEVVEVIGEVVEEVVVVVRSSHPTGSPPYCWMMRAPHIDRPADLDTVRQSYDRVADNYAHMVLTTGMGDIRRHPWLQAAIDAFADTVGDLGPVLDVGCGPGTVTAYLAERGLDVSGVDLSPRMIENARRLHPECRFRVASATELDLPEASFGGLLGWWSLFNLPRDVLPQVLAQFACALKPGGHFITGTHVGDEDTVRTEAYGGVPVRWTTYKWQPEQLVALIEQAGLRPVAELRLPPDEHTGPSVVVMAQRPA</sequence>
<name>A0A7X0HKI4_9ACTN</name>
<dbReference type="InterPro" id="IPR041698">
    <property type="entry name" value="Methyltransf_25"/>
</dbReference>
<dbReference type="CDD" id="cd02440">
    <property type="entry name" value="AdoMet_MTases"/>
    <property type="match status" value="1"/>
</dbReference>
<dbReference type="PANTHER" id="PTHR43861:SF1">
    <property type="entry name" value="TRANS-ACONITATE 2-METHYLTRANSFERASE"/>
    <property type="match status" value="1"/>
</dbReference>
<proteinExistence type="predicted"/>
<organism evidence="5 6">
    <name type="scientific">Streptomyces candidus</name>
    <dbReference type="NCBI Taxonomy" id="67283"/>
    <lineage>
        <taxon>Bacteria</taxon>
        <taxon>Bacillati</taxon>
        <taxon>Actinomycetota</taxon>
        <taxon>Actinomycetes</taxon>
        <taxon>Kitasatosporales</taxon>
        <taxon>Streptomycetaceae</taxon>
        <taxon>Streptomyces</taxon>
    </lineage>
</organism>
<accession>A0A7X0HKI4</accession>
<dbReference type="GO" id="GO:0008168">
    <property type="term" value="F:methyltransferase activity"/>
    <property type="evidence" value="ECO:0007669"/>
    <property type="project" value="UniProtKB-KW"/>
</dbReference>
<dbReference type="PANTHER" id="PTHR43861">
    <property type="entry name" value="TRANS-ACONITATE 2-METHYLTRANSFERASE-RELATED"/>
    <property type="match status" value="1"/>
</dbReference>
<dbReference type="Proteomes" id="UP000540423">
    <property type="component" value="Unassembled WGS sequence"/>
</dbReference>
<protein>
    <submittedName>
        <fullName evidence="5">SAM-dependent methyltransferase</fullName>
    </submittedName>
</protein>
<evidence type="ECO:0000313" key="5">
    <source>
        <dbReference type="EMBL" id="MBB6439271.1"/>
    </source>
</evidence>
<feature type="compositionally biased region" description="Acidic residues" evidence="3">
    <location>
        <begin position="48"/>
        <end position="59"/>
    </location>
</feature>
<dbReference type="InterPro" id="IPR029063">
    <property type="entry name" value="SAM-dependent_MTases_sf"/>
</dbReference>
<evidence type="ECO:0000256" key="3">
    <source>
        <dbReference type="SAM" id="MobiDB-lite"/>
    </source>
</evidence>
<keyword evidence="1 5" id="KW-0489">Methyltransferase</keyword>
<reference evidence="5 6" key="1">
    <citation type="submission" date="2020-08" db="EMBL/GenBank/DDBJ databases">
        <title>Genomic Encyclopedia of Type Strains, Phase IV (KMG-IV): sequencing the most valuable type-strain genomes for metagenomic binning, comparative biology and taxonomic classification.</title>
        <authorList>
            <person name="Goeker M."/>
        </authorList>
    </citation>
    <scope>NUCLEOTIDE SEQUENCE [LARGE SCALE GENOMIC DNA]</scope>
    <source>
        <strain evidence="5 6">DSM 40141</strain>
    </source>
</reference>
<feature type="region of interest" description="Disordered" evidence="3">
    <location>
        <begin position="44"/>
        <end position="67"/>
    </location>
</feature>
<evidence type="ECO:0000256" key="1">
    <source>
        <dbReference type="ARBA" id="ARBA00022603"/>
    </source>
</evidence>
<dbReference type="GO" id="GO:0017000">
    <property type="term" value="P:antibiotic biosynthetic process"/>
    <property type="evidence" value="ECO:0007669"/>
    <property type="project" value="UniProtKB-ARBA"/>
</dbReference>